<evidence type="ECO:0000256" key="6">
    <source>
        <dbReference type="PROSITE-ProRule" id="PRU00169"/>
    </source>
</evidence>
<dbReference type="PROSITE" id="PS50122">
    <property type="entry name" value="CHEB"/>
    <property type="match status" value="1"/>
</dbReference>
<dbReference type="PANTHER" id="PTHR42872:SF3">
    <property type="entry name" value="PROTEIN-GLUTAMATE METHYLESTERASE_PROTEIN-GLUTAMINE GLUTAMINASE 1"/>
    <property type="match status" value="1"/>
</dbReference>
<comment type="caution">
    <text evidence="9">The sequence shown here is derived from an EMBL/GenBank/DDBJ whole genome shotgun (WGS) entry which is preliminary data.</text>
</comment>
<feature type="domain" description="Response regulatory" evidence="7">
    <location>
        <begin position="1"/>
        <end position="117"/>
    </location>
</feature>
<dbReference type="EC" id="3.1.1.61" evidence="4"/>
<dbReference type="NCBIfam" id="NF001965">
    <property type="entry name" value="PRK00742.1"/>
    <property type="match status" value="1"/>
</dbReference>
<dbReference type="PIRSF" id="PIRSF000876">
    <property type="entry name" value="RR_chemtxs_CheB"/>
    <property type="match status" value="1"/>
</dbReference>
<dbReference type="SMART" id="SM00448">
    <property type="entry name" value="REC"/>
    <property type="match status" value="1"/>
</dbReference>
<dbReference type="Proteomes" id="UP001181622">
    <property type="component" value="Unassembled WGS sequence"/>
</dbReference>
<dbReference type="InterPro" id="IPR000673">
    <property type="entry name" value="Sig_transdc_resp-reg_Me-estase"/>
</dbReference>
<feature type="modified residue" description="4-aspartylphosphate" evidence="4 6">
    <location>
        <position position="50"/>
    </location>
</feature>
<accession>A0ABU1DCZ3</accession>
<feature type="active site" evidence="4 5">
    <location>
        <position position="300"/>
    </location>
</feature>
<dbReference type="InterPro" id="IPR001789">
    <property type="entry name" value="Sig_transdc_resp-reg_receiver"/>
</dbReference>
<dbReference type="InterPro" id="IPR011006">
    <property type="entry name" value="CheY-like_superfamily"/>
</dbReference>
<keyword evidence="2 4" id="KW-0378">Hydrolase</keyword>
<dbReference type="PROSITE" id="PS50110">
    <property type="entry name" value="RESPONSE_REGULATORY"/>
    <property type="match status" value="1"/>
</dbReference>
<gene>
    <name evidence="4" type="primary">cheB</name>
    <name evidence="9" type="ORF">IHQ68_04040</name>
</gene>
<evidence type="ECO:0000256" key="2">
    <source>
        <dbReference type="ARBA" id="ARBA00022801"/>
    </source>
</evidence>
<evidence type="ECO:0000313" key="9">
    <source>
        <dbReference type="EMBL" id="MDR4305795.1"/>
    </source>
</evidence>
<keyword evidence="4 6" id="KW-0597">Phosphoprotein</keyword>
<keyword evidence="10" id="KW-1185">Reference proteome</keyword>
<evidence type="ECO:0000256" key="3">
    <source>
        <dbReference type="ARBA" id="ARBA00048267"/>
    </source>
</evidence>
<comment type="similarity">
    <text evidence="4">Belongs to the CheB family.</text>
</comment>
<keyword evidence="4" id="KW-0963">Cytoplasm</keyword>
<dbReference type="Gene3D" id="3.40.50.2300">
    <property type="match status" value="1"/>
</dbReference>
<evidence type="ECO:0000256" key="1">
    <source>
        <dbReference type="ARBA" id="ARBA00022500"/>
    </source>
</evidence>
<comment type="catalytic activity">
    <reaction evidence="4">
        <text>L-glutaminyl-[protein] + H2O = L-glutamyl-[protein] + NH4(+)</text>
        <dbReference type="Rhea" id="RHEA:16441"/>
        <dbReference type="Rhea" id="RHEA-COMP:10207"/>
        <dbReference type="Rhea" id="RHEA-COMP:10208"/>
        <dbReference type="ChEBI" id="CHEBI:15377"/>
        <dbReference type="ChEBI" id="CHEBI:28938"/>
        <dbReference type="ChEBI" id="CHEBI:29973"/>
        <dbReference type="ChEBI" id="CHEBI:30011"/>
        <dbReference type="EC" id="3.5.1.44"/>
    </reaction>
</comment>
<dbReference type="CDD" id="cd16432">
    <property type="entry name" value="CheB_Rec"/>
    <property type="match status" value="1"/>
</dbReference>
<dbReference type="EC" id="3.5.1.44" evidence="4"/>
<keyword evidence="1 4" id="KW-0145">Chemotaxis</keyword>
<evidence type="ECO:0000259" key="8">
    <source>
        <dbReference type="PROSITE" id="PS50122"/>
    </source>
</evidence>
<feature type="domain" description="CheB-type methylesterase" evidence="8">
    <location>
        <begin position="159"/>
        <end position="358"/>
    </location>
</feature>
<comment type="PTM">
    <text evidence="4">Phosphorylated by CheA. Phosphorylation of the N-terminal regulatory domain activates the methylesterase activity.</text>
</comment>
<evidence type="ECO:0000256" key="5">
    <source>
        <dbReference type="PROSITE-ProRule" id="PRU00050"/>
    </source>
</evidence>
<dbReference type="CDD" id="cd17541">
    <property type="entry name" value="REC_CheB-like"/>
    <property type="match status" value="1"/>
</dbReference>
<sequence>MVVDDSVVARGLTTRWLEEERDFEVVASCRSGREAVAKVVDSRPDVIILDVEMPDMDGVEALPLLLSARPHAAILMASSHTTEGAGLTLKCLQLGATDFLPKPSRQANSVEYRRDLVARVRALGQVAQRRAQLAPAPAVAAVRPAAAAPVARSPIRLAPAASAAPARMSALAIGSSTGGPQALHEVLKAAGPSLGSVPILIVQHMPAGFTAALAEHLSTGCGIRAREAQDGEDILPGRAYVAPGGRHFSIARAGGRVVAKLDDGPRVNFCKPSVDPMFRTASAVYGAGLFAVMLTGMGSDGASAVPVVAAAGGRVVAQDEATSVVWGMPGAAVATGACSAVLPLQQIGHCIARAARGERM</sequence>
<reference evidence="9" key="1">
    <citation type="submission" date="2020-10" db="EMBL/GenBank/DDBJ databases">
        <authorList>
            <person name="Abbas A."/>
            <person name="Razzaq R."/>
            <person name="Waqas M."/>
            <person name="Abbas N."/>
            <person name="Nielsen T.K."/>
            <person name="Hansen L.H."/>
            <person name="Hussain S."/>
            <person name="Shahid M."/>
        </authorList>
    </citation>
    <scope>NUCLEOTIDE SEQUENCE</scope>
    <source>
        <strain evidence="9">S14</strain>
    </source>
</reference>
<dbReference type="SUPFAM" id="SSF52172">
    <property type="entry name" value="CheY-like"/>
    <property type="match status" value="1"/>
</dbReference>
<comment type="catalytic activity">
    <reaction evidence="3 4">
        <text>[protein]-L-glutamate 5-O-methyl ester + H2O = L-glutamyl-[protein] + methanol + H(+)</text>
        <dbReference type="Rhea" id="RHEA:23236"/>
        <dbReference type="Rhea" id="RHEA-COMP:10208"/>
        <dbReference type="Rhea" id="RHEA-COMP:10311"/>
        <dbReference type="ChEBI" id="CHEBI:15377"/>
        <dbReference type="ChEBI" id="CHEBI:15378"/>
        <dbReference type="ChEBI" id="CHEBI:17790"/>
        <dbReference type="ChEBI" id="CHEBI:29973"/>
        <dbReference type="ChEBI" id="CHEBI:82795"/>
        <dbReference type="EC" id="3.1.1.61"/>
    </reaction>
</comment>
<dbReference type="InterPro" id="IPR008248">
    <property type="entry name" value="CheB-like"/>
</dbReference>
<dbReference type="Pfam" id="PF01339">
    <property type="entry name" value="CheB_methylest"/>
    <property type="match status" value="1"/>
</dbReference>
<feature type="active site" evidence="4 5">
    <location>
        <position position="176"/>
    </location>
</feature>
<organism evidence="9 10">
    <name type="scientific">Chelatococcus sambhunathii</name>
    <dbReference type="NCBI Taxonomy" id="363953"/>
    <lineage>
        <taxon>Bacteria</taxon>
        <taxon>Pseudomonadati</taxon>
        <taxon>Pseudomonadota</taxon>
        <taxon>Alphaproteobacteria</taxon>
        <taxon>Hyphomicrobiales</taxon>
        <taxon>Chelatococcaceae</taxon>
        <taxon>Chelatococcus</taxon>
    </lineage>
</organism>
<comment type="function">
    <text evidence="4">Involved in chemotaxis. Part of a chemotaxis signal transduction system that modulates chemotaxis in response to various stimuli. Catalyzes the demethylation of specific methylglutamate residues introduced into the chemoreceptors (methyl-accepting chemotaxis proteins or MCP) by CheR. Also mediates the irreversible deamidation of specific glutamine residues to glutamic acid.</text>
</comment>
<name>A0ABU1DCZ3_9HYPH</name>
<proteinExistence type="inferred from homology"/>
<dbReference type="EMBL" id="JADBEO010000006">
    <property type="protein sequence ID" value="MDR4305795.1"/>
    <property type="molecule type" value="Genomic_DNA"/>
</dbReference>
<dbReference type="Gene3D" id="3.40.50.180">
    <property type="entry name" value="Methylesterase CheB, C-terminal domain"/>
    <property type="match status" value="1"/>
</dbReference>
<comment type="subcellular location">
    <subcellularLocation>
        <location evidence="4">Cytoplasm</location>
    </subcellularLocation>
</comment>
<dbReference type="InterPro" id="IPR035909">
    <property type="entry name" value="CheB_C"/>
</dbReference>
<dbReference type="HAMAP" id="MF_00099">
    <property type="entry name" value="CheB_chemtxs"/>
    <property type="match status" value="1"/>
</dbReference>
<evidence type="ECO:0000256" key="4">
    <source>
        <dbReference type="HAMAP-Rule" id="MF_00099"/>
    </source>
</evidence>
<comment type="domain">
    <text evidence="4">Contains a C-terminal catalytic domain, and an N-terminal region which modulates catalytic activity.</text>
</comment>
<evidence type="ECO:0000259" key="7">
    <source>
        <dbReference type="PROSITE" id="PS50110"/>
    </source>
</evidence>
<dbReference type="RefSeq" id="WP_309389099.1">
    <property type="nucleotide sequence ID" value="NZ_JADBEO010000006.1"/>
</dbReference>
<feature type="active site" evidence="4 5">
    <location>
        <position position="204"/>
    </location>
</feature>
<dbReference type="PANTHER" id="PTHR42872">
    <property type="entry name" value="PROTEIN-GLUTAMATE METHYLESTERASE/PROTEIN-GLUTAMINE GLUTAMINASE"/>
    <property type="match status" value="1"/>
</dbReference>
<dbReference type="SUPFAM" id="SSF52738">
    <property type="entry name" value="Methylesterase CheB, C-terminal domain"/>
    <property type="match status" value="1"/>
</dbReference>
<dbReference type="Pfam" id="PF00072">
    <property type="entry name" value="Response_reg"/>
    <property type="match status" value="1"/>
</dbReference>
<evidence type="ECO:0000313" key="10">
    <source>
        <dbReference type="Proteomes" id="UP001181622"/>
    </source>
</evidence>
<protein>
    <recommendedName>
        <fullName evidence="4">Protein-glutamate methylesterase/protein-glutamine glutaminase</fullName>
        <ecNumber evidence="4">3.1.1.61</ecNumber>
        <ecNumber evidence="4">3.5.1.44</ecNumber>
    </recommendedName>
</protein>